<comment type="similarity">
    <text evidence="2 10">Belongs to the ketopantoate reductase family.</text>
</comment>
<dbReference type="Gene3D" id="1.10.1040.10">
    <property type="entry name" value="N-(1-d-carboxylethyl)-l-norvaline Dehydrogenase, domain 2"/>
    <property type="match status" value="1"/>
</dbReference>
<proteinExistence type="inferred from homology"/>
<evidence type="ECO:0000256" key="1">
    <source>
        <dbReference type="ARBA" id="ARBA00004994"/>
    </source>
</evidence>
<dbReference type="Pfam" id="PF02558">
    <property type="entry name" value="ApbA"/>
    <property type="match status" value="1"/>
</dbReference>
<dbReference type="InterPro" id="IPR051402">
    <property type="entry name" value="KPR-Related"/>
</dbReference>
<evidence type="ECO:0000256" key="3">
    <source>
        <dbReference type="ARBA" id="ARBA00013014"/>
    </source>
</evidence>
<evidence type="ECO:0000256" key="8">
    <source>
        <dbReference type="ARBA" id="ARBA00032024"/>
    </source>
</evidence>
<evidence type="ECO:0000256" key="9">
    <source>
        <dbReference type="ARBA" id="ARBA00048793"/>
    </source>
</evidence>
<dbReference type="InterPro" id="IPR013328">
    <property type="entry name" value="6PGD_dom2"/>
</dbReference>
<keyword evidence="14" id="KW-1185">Reference proteome</keyword>
<evidence type="ECO:0000256" key="5">
    <source>
        <dbReference type="ARBA" id="ARBA00022655"/>
    </source>
</evidence>
<dbReference type="Pfam" id="PF08546">
    <property type="entry name" value="ApbA_C"/>
    <property type="match status" value="1"/>
</dbReference>
<dbReference type="SUPFAM" id="SSF48179">
    <property type="entry name" value="6-phosphogluconate dehydrogenase C-terminal domain-like"/>
    <property type="match status" value="1"/>
</dbReference>
<comment type="pathway">
    <text evidence="1 10">Cofactor biosynthesis; (R)-pantothenate biosynthesis; (R)-pantoate from 3-methyl-2-oxobutanoate: step 2/2.</text>
</comment>
<dbReference type="InterPro" id="IPR008927">
    <property type="entry name" value="6-PGluconate_DH-like_C_sf"/>
</dbReference>
<dbReference type="UniPathway" id="UPA00028">
    <property type="reaction ID" value="UER00004"/>
</dbReference>
<dbReference type="PANTHER" id="PTHR21708:SF45">
    <property type="entry name" value="2-DEHYDROPANTOATE 2-REDUCTASE"/>
    <property type="match status" value="1"/>
</dbReference>
<dbReference type="InterPro" id="IPR013332">
    <property type="entry name" value="KPR_N"/>
</dbReference>
<dbReference type="EMBL" id="CP060436">
    <property type="protein sequence ID" value="QPM90331.1"/>
    <property type="molecule type" value="Genomic_DNA"/>
</dbReference>
<dbReference type="SUPFAM" id="SSF51735">
    <property type="entry name" value="NAD(P)-binding Rossmann-fold domains"/>
    <property type="match status" value="1"/>
</dbReference>
<dbReference type="Gene3D" id="3.40.50.720">
    <property type="entry name" value="NAD(P)-binding Rossmann-like Domain"/>
    <property type="match status" value="1"/>
</dbReference>
<dbReference type="GO" id="GO:0005737">
    <property type="term" value="C:cytoplasm"/>
    <property type="evidence" value="ECO:0007669"/>
    <property type="project" value="TreeGrafter"/>
</dbReference>
<accession>A0A418SH13</accession>
<dbReference type="KEGG" id="palw:PSAL_015680"/>
<dbReference type="NCBIfam" id="TIGR00745">
    <property type="entry name" value="apbA_panE"/>
    <property type="match status" value="1"/>
</dbReference>
<evidence type="ECO:0000313" key="14">
    <source>
        <dbReference type="Proteomes" id="UP000283786"/>
    </source>
</evidence>
<dbReference type="EC" id="1.1.1.169" evidence="3 10"/>
<dbReference type="InterPro" id="IPR003710">
    <property type="entry name" value="ApbA"/>
</dbReference>
<keyword evidence="5 10" id="KW-0566">Pantothenate biosynthesis</keyword>
<feature type="domain" description="Ketopantoate reductase N-terminal" evidence="11">
    <location>
        <begin position="6"/>
        <end position="163"/>
    </location>
</feature>
<protein>
    <recommendedName>
        <fullName evidence="4 10">2-dehydropantoate 2-reductase</fullName>
        <ecNumber evidence="3 10">1.1.1.169</ecNumber>
    </recommendedName>
    <alternativeName>
        <fullName evidence="8 10">Ketopantoate reductase</fullName>
    </alternativeName>
</protein>
<name>A0A418SH13_9RHOB</name>
<evidence type="ECO:0000259" key="11">
    <source>
        <dbReference type="Pfam" id="PF02558"/>
    </source>
</evidence>
<dbReference type="AlphaFoldDB" id="A0A418SH13"/>
<organism evidence="13 14">
    <name type="scientific">Pseudooceanicola algae</name>
    <dbReference type="NCBI Taxonomy" id="1537215"/>
    <lineage>
        <taxon>Bacteria</taxon>
        <taxon>Pseudomonadati</taxon>
        <taxon>Pseudomonadota</taxon>
        <taxon>Alphaproteobacteria</taxon>
        <taxon>Rhodobacterales</taxon>
        <taxon>Paracoccaceae</taxon>
        <taxon>Pseudooceanicola</taxon>
    </lineage>
</organism>
<evidence type="ECO:0000313" key="13">
    <source>
        <dbReference type="EMBL" id="QPM90331.1"/>
    </source>
</evidence>
<evidence type="ECO:0000259" key="12">
    <source>
        <dbReference type="Pfam" id="PF08546"/>
    </source>
</evidence>
<dbReference type="Proteomes" id="UP000283786">
    <property type="component" value="Chromosome"/>
</dbReference>
<evidence type="ECO:0000256" key="10">
    <source>
        <dbReference type="RuleBase" id="RU362068"/>
    </source>
</evidence>
<reference evidence="13 14" key="1">
    <citation type="submission" date="2020-08" db="EMBL/GenBank/DDBJ databases">
        <title>Genome sequence of Rhodobacteraceae bacterium Lw-13e.</title>
        <authorList>
            <person name="Poehlein A."/>
            <person name="Wolter L."/>
            <person name="Daniel R."/>
            <person name="Brinkhoff T."/>
        </authorList>
    </citation>
    <scope>NUCLEOTIDE SEQUENCE [LARGE SCALE GENOMIC DNA]</scope>
    <source>
        <strain evidence="13 14">Lw-13e</strain>
    </source>
</reference>
<evidence type="ECO:0000256" key="6">
    <source>
        <dbReference type="ARBA" id="ARBA00022857"/>
    </source>
</evidence>
<evidence type="ECO:0000256" key="2">
    <source>
        <dbReference type="ARBA" id="ARBA00007870"/>
    </source>
</evidence>
<evidence type="ECO:0000256" key="4">
    <source>
        <dbReference type="ARBA" id="ARBA00019465"/>
    </source>
</evidence>
<feature type="domain" description="Ketopantoate reductase C-terminal" evidence="12">
    <location>
        <begin position="192"/>
        <end position="310"/>
    </location>
</feature>
<dbReference type="InterPro" id="IPR036291">
    <property type="entry name" value="NAD(P)-bd_dom_sf"/>
</dbReference>
<dbReference type="GO" id="GO:0008677">
    <property type="term" value="F:2-dehydropantoate 2-reductase activity"/>
    <property type="evidence" value="ECO:0007669"/>
    <property type="project" value="UniProtKB-EC"/>
</dbReference>
<dbReference type="PANTHER" id="PTHR21708">
    <property type="entry name" value="PROBABLE 2-DEHYDROPANTOATE 2-REDUCTASE"/>
    <property type="match status" value="1"/>
</dbReference>
<dbReference type="RefSeq" id="WP_196222765.1">
    <property type="nucleotide sequence ID" value="NZ_CP060436.1"/>
</dbReference>
<dbReference type="GO" id="GO:0015940">
    <property type="term" value="P:pantothenate biosynthetic process"/>
    <property type="evidence" value="ECO:0007669"/>
    <property type="project" value="UniProtKB-UniPathway"/>
</dbReference>
<gene>
    <name evidence="13" type="ORF">PSAL_015680</name>
</gene>
<keyword evidence="6 10" id="KW-0521">NADP</keyword>
<keyword evidence="7 10" id="KW-0560">Oxidoreductase</keyword>
<evidence type="ECO:0000256" key="7">
    <source>
        <dbReference type="ARBA" id="ARBA00023002"/>
    </source>
</evidence>
<dbReference type="InterPro" id="IPR013752">
    <property type="entry name" value="KPA_reductase"/>
</dbReference>
<sequence length="324" mass="33777">MLRPSIAILGAGAIGSLLAARLAAAGSDVTLVARGPRLAQIRAEGLKIRDLDGPRAITLPVTEALRSPVSVLFLCVKGPAIEAALRGNLDGIGPDTRIVPLVNGIPWWFFDDLGHPVRAVDPDGALFRLVPFQQIVGAVTMMTAGFEPDGTVVSTIPHFLALGPTIPDGPRPVDLADELTAAGIALDRADYIRPLVWEKLALNAATNPLSALTGQTLAQIAADPASCTRATALAREIEVLSAAYGNPIVVSDSLAARLTKAGAFRTSMLQDAEAGRALELAPITHAPLELAGARGVAMPETARLLADLQAVRPTQTLSFQDIPS</sequence>
<comment type="catalytic activity">
    <reaction evidence="9 10">
        <text>(R)-pantoate + NADP(+) = 2-dehydropantoate + NADPH + H(+)</text>
        <dbReference type="Rhea" id="RHEA:16233"/>
        <dbReference type="ChEBI" id="CHEBI:11561"/>
        <dbReference type="ChEBI" id="CHEBI:15378"/>
        <dbReference type="ChEBI" id="CHEBI:15980"/>
        <dbReference type="ChEBI" id="CHEBI:57783"/>
        <dbReference type="ChEBI" id="CHEBI:58349"/>
        <dbReference type="EC" id="1.1.1.169"/>
    </reaction>
</comment>
<comment type="function">
    <text evidence="10">Catalyzes the NADPH-dependent reduction of ketopantoate into pantoic acid.</text>
</comment>